<name>A0A1I7EGZ8_9BURK</name>
<dbReference type="Proteomes" id="UP000198844">
    <property type="component" value="Unassembled WGS sequence"/>
</dbReference>
<dbReference type="AlphaFoldDB" id="A0A1I7EGZ8"/>
<evidence type="ECO:0000313" key="1">
    <source>
        <dbReference type="EMBL" id="SFU23172.1"/>
    </source>
</evidence>
<proteinExistence type="predicted"/>
<dbReference type="RefSeq" id="WP_093640342.1">
    <property type="nucleotide sequence ID" value="NZ_FPBH01000020.1"/>
</dbReference>
<organism evidence="1 2">
    <name type="scientific">Paraburkholderia aspalathi</name>
    <dbReference type="NCBI Taxonomy" id="1324617"/>
    <lineage>
        <taxon>Bacteria</taxon>
        <taxon>Pseudomonadati</taxon>
        <taxon>Pseudomonadota</taxon>
        <taxon>Betaproteobacteria</taxon>
        <taxon>Burkholderiales</taxon>
        <taxon>Burkholderiaceae</taxon>
        <taxon>Paraburkholderia</taxon>
    </lineage>
</organism>
<reference evidence="1 2" key="1">
    <citation type="submission" date="2016-10" db="EMBL/GenBank/DDBJ databases">
        <authorList>
            <person name="de Groot N.N."/>
        </authorList>
    </citation>
    <scope>NUCLEOTIDE SEQUENCE [LARGE SCALE GENOMIC DNA]</scope>
    <source>
        <strain evidence="1 2">LMG 27731</strain>
    </source>
</reference>
<evidence type="ECO:0000313" key="2">
    <source>
        <dbReference type="Proteomes" id="UP000198844"/>
    </source>
</evidence>
<sequence length="230" mass="26223">MSDNGYDWMTDARATAEERYAEDQAGRIAGWLTRPIWLIDDAIKLAWRVLDTDAPLPKFDFDEAMLYEEEGMEYDGVTPATLERVRLEARRDRMTDQSTPTEWIAFFKRHRYPGYKLFDRPVASSDVAPPAESVDGVSTATIASAFGGNLAGGKDREWLANTLADSKRRTNLRAARDERGKWDPVAVAGWLVKQGYTSRDTALKLIRSNFHHFFDRADHELPQSNSFFRP</sequence>
<accession>A0A1I7EGZ8</accession>
<gene>
    <name evidence="1" type="ORF">SAMN05192563_102048</name>
</gene>
<dbReference type="EMBL" id="FPBH01000020">
    <property type="protein sequence ID" value="SFU23172.1"/>
    <property type="molecule type" value="Genomic_DNA"/>
</dbReference>
<protein>
    <submittedName>
        <fullName evidence="1">Uncharacterized protein</fullName>
    </submittedName>
</protein>